<dbReference type="PROSITE" id="PS51186">
    <property type="entry name" value="GNAT"/>
    <property type="match status" value="1"/>
</dbReference>
<gene>
    <name evidence="2" type="ORF">BJL90_18795</name>
    <name evidence="3" type="ORF">CLFO_27180</name>
</gene>
<organism evidence="3 5">
    <name type="scientific">Clostridium formicaceticum</name>
    <dbReference type="NCBI Taxonomy" id="1497"/>
    <lineage>
        <taxon>Bacteria</taxon>
        <taxon>Bacillati</taxon>
        <taxon>Bacillota</taxon>
        <taxon>Clostridia</taxon>
        <taxon>Eubacteriales</taxon>
        <taxon>Clostridiaceae</taxon>
        <taxon>Clostridium</taxon>
    </lineage>
</organism>
<dbReference type="InterPro" id="IPR016181">
    <property type="entry name" value="Acyl_CoA_acyltransferase"/>
</dbReference>
<proteinExistence type="predicted"/>
<dbReference type="CDD" id="cd04301">
    <property type="entry name" value="NAT_SF"/>
    <property type="match status" value="1"/>
</dbReference>
<evidence type="ECO:0000259" key="1">
    <source>
        <dbReference type="PROSITE" id="PS51186"/>
    </source>
</evidence>
<evidence type="ECO:0000313" key="4">
    <source>
        <dbReference type="Proteomes" id="UP000177894"/>
    </source>
</evidence>
<dbReference type="Pfam" id="PF00583">
    <property type="entry name" value="Acetyltransf_1"/>
    <property type="match status" value="1"/>
</dbReference>
<dbReference type="EMBL" id="CP020559">
    <property type="protein sequence ID" value="ARE88317.1"/>
    <property type="molecule type" value="Genomic_DNA"/>
</dbReference>
<evidence type="ECO:0000313" key="3">
    <source>
        <dbReference type="EMBL" id="ARE88317.1"/>
    </source>
</evidence>
<name>A0AAC9WGT1_9CLOT</name>
<dbReference type="InterPro" id="IPR000182">
    <property type="entry name" value="GNAT_dom"/>
</dbReference>
<dbReference type="AlphaFoldDB" id="A0AAC9WGT1"/>
<dbReference type="GO" id="GO:0008080">
    <property type="term" value="F:N-acetyltransferase activity"/>
    <property type="evidence" value="ECO:0007669"/>
    <property type="project" value="TreeGrafter"/>
</dbReference>
<reference evidence="2 4" key="1">
    <citation type="submission" date="2016-10" db="EMBL/GenBank/DDBJ databases">
        <title>Complete Genome Sequence of Acetogen Clostridium formicoaceticum ATCC 27076.</title>
        <authorList>
            <person name="Bao T."/>
            <person name="Cheng C."/>
            <person name="Zhao J."/>
            <person name="Yang S.-T."/>
            <person name="Wang J."/>
            <person name="Wang M."/>
        </authorList>
    </citation>
    <scope>NUCLEOTIDE SEQUENCE [LARGE SCALE GENOMIC DNA]</scope>
    <source>
        <strain evidence="2 4">ATCC 27076</strain>
    </source>
</reference>
<dbReference type="Proteomes" id="UP000192478">
    <property type="component" value="Chromosome"/>
</dbReference>
<dbReference type="Gene3D" id="3.40.630.30">
    <property type="match status" value="1"/>
</dbReference>
<dbReference type="PANTHER" id="PTHR13355">
    <property type="entry name" value="GLUCOSAMINE 6-PHOSPHATE N-ACETYLTRANSFERASE"/>
    <property type="match status" value="1"/>
</dbReference>
<reference evidence="3 5" key="2">
    <citation type="submission" date="2017-03" db="EMBL/GenBank/DDBJ databases">
        <title>Complete sequence of Clostridium formicaceticum DSM 92.</title>
        <authorList>
            <person name="Poehlein A."/>
            <person name="Karl M."/>
            <person name="Bengelsdorf F.R."/>
            <person name="Duerre P."/>
            <person name="Daniel R."/>
        </authorList>
    </citation>
    <scope>NUCLEOTIDE SEQUENCE [LARGE SCALE GENOMIC DNA]</scope>
    <source>
        <strain evidence="3 5">DSM 92</strain>
    </source>
</reference>
<dbReference type="EMBL" id="CP017603">
    <property type="protein sequence ID" value="AOY77723.1"/>
    <property type="molecule type" value="Genomic_DNA"/>
</dbReference>
<evidence type="ECO:0000313" key="2">
    <source>
        <dbReference type="EMBL" id="AOY77723.1"/>
    </source>
</evidence>
<accession>A0AAC9WGT1</accession>
<keyword evidence="4" id="KW-1185">Reference proteome</keyword>
<feature type="domain" description="N-acetyltransferase" evidence="1">
    <location>
        <begin position="2"/>
        <end position="146"/>
    </location>
</feature>
<dbReference type="RefSeq" id="WP_070971741.1">
    <property type="nucleotide sequence ID" value="NZ_CP017603.1"/>
</dbReference>
<dbReference type="KEGG" id="cfm:BJL90_18795"/>
<sequence length="146" mass="16950">MLEIRQIQKDDLNGLLELYTQLHNNPMPVVNYEIEELWRKILEDRNHHILVGCVNERIVSSCVVVIIPNLTHSQQPYALIENVITDEKCRGKGYATAILNYAKKLAIKENCYKMMLMTGSKKESTLNFYKQVGYNSEDKTGFVKWL</sequence>
<dbReference type="PANTHER" id="PTHR13355:SF15">
    <property type="entry name" value="GCN5-RELATED N-ACETYLTRANSFERASE 3, CHLOROPLASTIC"/>
    <property type="match status" value="1"/>
</dbReference>
<dbReference type="InterPro" id="IPR039143">
    <property type="entry name" value="GNPNAT1-like"/>
</dbReference>
<dbReference type="SUPFAM" id="SSF55729">
    <property type="entry name" value="Acyl-CoA N-acyltransferases (Nat)"/>
    <property type="match status" value="1"/>
</dbReference>
<protein>
    <submittedName>
        <fullName evidence="2 3">Acetyltransferase</fullName>
    </submittedName>
</protein>
<evidence type="ECO:0000313" key="5">
    <source>
        <dbReference type="Proteomes" id="UP000192478"/>
    </source>
</evidence>
<dbReference type="Proteomes" id="UP000177894">
    <property type="component" value="Chromosome"/>
</dbReference>